<evidence type="ECO:0000256" key="2">
    <source>
        <dbReference type="ARBA" id="ARBA00022980"/>
    </source>
</evidence>
<dbReference type="PANTHER" id="PTHR10916:SF0">
    <property type="entry name" value="LARGE RIBOSOMAL SUBUNIT PROTEIN UL29C"/>
    <property type="match status" value="1"/>
</dbReference>
<gene>
    <name evidence="5 6" type="primary">rpmC</name>
    <name evidence="6" type="ORF">G4Y79_10660</name>
</gene>
<evidence type="ECO:0000256" key="5">
    <source>
        <dbReference type="HAMAP-Rule" id="MF_00374"/>
    </source>
</evidence>
<evidence type="ECO:0000313" key="7">
    <source>
        <dbReference type="Proteomes" id="UP000594468"/>
    </source>
</evidence>
<dbReference type="NCBIfam" id="TIGR00012">
    <property type="entry name" value="L29"/>
    <property type="match status" value="1"/>
</dbReference>
<dbReference type="EMBL" id="CP062983">
    <property type="protein sequence ID" value="QPC85178.1"/>
    <property type="molecule type" value="Genomic_DNA"/>
</dbReference>
<evidence type="ECO:0000313" key="6">
    <source>
        <dbReference type="EMBL" id="QPC85178.1"/>
    </source>
</evidence>
<organism evidence="6 7">
    <name type="scientific">Phototrophicus methaneseepsis</name>
    <dbReference type="NCBI Taxonomy" id="2710758"/>
    <lineage>
        <taxon>Bacteria</taxon>
        <taxon>Bacillati</taxon>
        <taxon>Chloroflexota</taxon>
        <taxon>Candidatus Thermofontia</taxon>
        <taxon>Phototrophicales</taxon>
        <taxon>Phototrophicaceae</taxon>
        <taxon>Phototrophicus</taxon>
    </lineage>
</organism>
<dbReference type="SUPFAM" id="SSF46561">
    <property type="entry name" value="Ribosomal protein L29 (L29p)"/>
    <property type="match status" value="1"/>
</dbReference>
<dbReference type="GO" id="GO:0022625">
    <property type="term" value="C:cytosolic large ribosomal subunit"/>
    <property type="evidence" value="ECO:0007669"/>
    <property type="project" value="TreeGrafter"/>
</dbReference>
<dbReference type="AlphaFoldDB" id="A0A7S8EEA1"/>
<keyword evidence="7" id="KW-1185">Reference proteome</keyword>
<proteinExistence type="inferred from homology"/>
<dbReference type="Pfam" id="PF00831">
    <property type="entry name" value="Ribosomal_L29"/>
    <property type="match status" value="1"/>
</dbReference>
<dbReference type="PANTHER" id="PTHR10916">
    <property type="entry name" value="60S RIBOSOMAL PROTEIN L35/50S RIBOSOMAL PROTEIN L29"/>
    <property type="match status" value="1"/>
</dbReference>
<reference evidence="6 7" key="1">
    <citation type="submission" date="2020-02" db="EMBL/GenBank/DDBJ databases">
        <authorList>
            <person name="Zheng R.K."/>
            <person name="Sun C.M."/>
        </authorList>
    </citation>
    <scope>NUCLEOTIDE SEQUENCE [LARGE SCALE GENOMIC DNA]</scope>
    <source>
        <strain evidence="7">rifampicinis</strain>
    </source>
</reference>
<dbReference type="HAMAP" id="MF_00374">
    <property type="entry name" value="Ribosomal_uL29"/>
    <property type="match status" value="1"/>
</dbReference>
<dbReference type="KEGG" id="pmet:G4Y79_10660"/>
<dbReference type="InterPro" id="IPR036049">
    <property type="entry name" value="Ribosomal_uL29_sf"/>
</dbReference>
<dbReference type="Gene3D" id="1.10.287.310">
    <property type="match status" value="1"/>
</dbReference>
<sequence length="71" mass="8212">MYSAELRAMSDDELGDKLEELKQDMLTMRLNYSIGELTDTSEFKKSRRTIARIETILRQRQLAAQVASEES</sequence>
<dbReference type="GO" id="GO:0006412">
    <property type="term" value="P:translation"/>
    <property type="evidence" value="ECO:0007669"/>
    <property type="project" value="UniProtKB-UniRule"/>
</dbReference>
<evidence type="ECO:0000256" key="1">
    <source>
        <dbReference type="ARBA" id="ARBA00009254"/>
    </source>
</evidence>
<dbReference type="InterPro" id="IPR050063">
    <property type="entry name" value="Ribosomal_protein_uL29"/>
</dbReference>
<name>A0A7S8EEA1_9CHLR</name>
<dbReference type="CDD" id="cd00427">
    <property type="entry name" value="Ribosomal_L29_HIP"/>
    <property type="match status" value="1"/>
</dbReference>
<keyword evidence="3 5" id="KW-0687">Ribonucleoprotein</keyword>
<comment type="similarity">
    <text evidence="1 5">Belongs to the universal ribosomal protein uL29 family.</text>
</comment>
<keyword evidence="2 5" id="KW-0689">Ribosomal protein</keyword>
<dbReference type="Proteomes" id="UP000594468">
    <property type="component" value="Chromosome"/>
</dbReference>
<protein>
    <recommendedName>
        <fullName evidence="4 5">Large ribosomal subunit protein uL29</fullName>
    </recommendedName>
</protein>
<dbReference type="GO" id="GO:0003735">
    <property type="term" value="F:structural constituent of ribosome"/>
    <property type="evidence" value="ECO:0007669"/>
    <property type="project" value="InterPro"/>
</dbReference>
<dbReference type="InterPro" id="IPR001854">
    <property type="entry name" value="Ribosomal_uL29"/>
</dbReference>
<accession>A0A7S8EEA1</accession>
<evidence type="ECO:0000256" key="3">
    <source>
        <dbReference type="ARBA" id="ARBA00023274"/>
    </source>
</evidence>
<evidence type="ECO:0000256" key="4">
    <source>
        <dbReference type="ARBA" id="ARBA00035204"/>
    </source>
</evidence>